<evidence type="ECO:0000313" key="1">
    <source>
        <dbReference type="EMBL" id="KAK6120488.1"/>
    </source>
</evidence>
<protein>
    <submittedName>
        <fullName evidence="1">Uncharacterized protein</fullName>
    </submittedName>
</protein>
<name>A0ABR0UD79_REHGL</name>
<comment type="caution">
    <text evidence="1">The sequence shown here is derived from an EMBL/GenBank/DDBJ whole genome shotgun (WGS) entry which is preliminary data.</text>
</comment>
<keyword evidence="2" id="KW-1185">Reference proteome</keyword>
<accession>A0ABR0UD79</accession>
<gene>
    <name evidence="1" type="ORF">DH2020_045746</name>
</gene>
<evidence type="ECO:0000313" key="2">
    <source>
        <dbReference type="Proteomes" id="UP001318860"/>
    </source>
</evidence>
<sequence>MSQELSHVEIFDTAIRCLQSYQTAQKISNWASTNTPAENIQNWIKPPRGKCKINSDSSVISPAFFPGQTTSTDISYASNA</sequence>
<proteinExistence type="predicted"/>
<organism evidence="1 2">
    <name type="scientific">Rehmannia glutinosa</name>
    <name type="common">Chinese foxglove</name>
    <dbReference type="NCBI Taxonomy" id="99300"/>
    <lineage>
        <taxon>Eukaryota</taxon>
        <taxon>Viridiplantae</taxon>
        <taxon>Streptophyta</taxon>
        <taxon>Embryophyta</taxon>
        <taxon>Tracheophyta</taxon>
        <taxon>Spermatophyta</taxon>
        <taxon>Magnoliopsida</taxon>
        <taxon>eudicotyledons</taxon>
        <taxon>Gunneridae</taxon>
        <taxon>Pentapetalae</taxon>
        <taxon>asterids</taxon>
        <taxon>lamiids</taxon>
        <taxon>Lamiales</taxon>
        <taxon>Orobanchaceae</taxon>
        <taxon>Rehmannieae</taxon>
        <taxon>Rehmannia</taxon>
    </lineage>
</organism>
<dbReference type="Proteomes" id="UP001318860">
    <property type="component" value="Unassembled WGS sequence"/>
</dbReference>
<dbReference type="EMBL" id="JABTTQ020003067">
    <property type="protein sequence ID" value="KAK6120488.1"/>
    <property type="molecule type" value="Genomic_DNA"/>
</dbReference>
<reference evidence="1 2" key="1">
    <citation type="journal article" date="2021" name="Comput. Struct. Biotechnol. J.">
        <title>De novo genome assembly of the potent medicinal plant Rehmannia glutinosa using nanopore technology.</title>
        <authorList>
            <person name="Ma L."/>
            <person name="Dong C."/>
            <person name="Song C."/>
            <person name="Wang X."/>
            <person name="Zheng X."/>
            <person name="Niu Y."/>
            <person name="Chen S."/>
            <person name="Feng W."/>
        </authorList>
    </citation>
    <scope>NUCLEOTIDE SEQUENCE [LARGE SCALE GENOMIC DNA]</scope>
    <source>
        <strain evidence="1">DH-2019</strain>
    </source>
</reference>